<feature type="compositionally biased region" description="Gly residues" evidence="6">
    <location>
        <begin position="231"/>
        <end position="263"/>
    </location>
</feature>
<sequence>MNKQDSKMQTCILRVNIHCGGCKQKVKKKLQKIEGVYSASIDVDQGKVTVTGNVDPATLIKKLIKSGKHAELWGAQNGSNNLNNQFKNMQIQNFKGGKDNKNQKSGKDQPKGGPQQMPIIKGSKDLKVPFKDQKSVKFNLPNDVYDEFGSDDFDEYDDDEFDDYGFDGHHQQPSNKIPSMGGGHGPHGSNGMIKGHVQGAGSNKGGNTKKSGGFSLPVQLKGMGKNKDGKNGNGGKNGKGGSQNHGGGGGKNGGVFPGEGKSGGVNAKGAYNGGGGKNNDSWGKQGGGKNGADYVMSNVQPGFHQINMGHNGVGDKNMGQMGQMGNYPMGPMGNIPAVQGLPAAAAMQGGYYHGAGAGQGNPYNQQYLAQMMMNQRQGYGNDMYHPMMYARQQPPVSYGQPIQAPATDNFTHFFSDENTSSCSIM</sequence>
<keyword evidence="4" id="KW-0636">Prenylation</keyword>
<keyword evidence="4" id="KW-0449">Lipoprotein</keyword>
<evidence type="ECO:0000256" key="4">
    <source>
        <dbReference type="ARBA" id="ARBA00023289"/>
    </source>
</evidence>
<feature type="compositionally biased region" description="Low complexity" evidence="6">
    <location>
        <begin position="189"/>
        <end position="213"/>
    </location>
</feature>
<comment type="similarity">
    <text evidence="5">Belongs to the HIPP family.</text>
</comment>
<feature type="compositionally biased region" description="Acidic residues" evidence="6">
    <location>
        <begin position="149"/>
        <end position="165"/>
    </location>
</feature>
<evidence type="ECO:0000313" key="8">
    <source>
        <dbReference type="EMBL" id="CAK9160109.1"/>
    </source>
</evidence>
<evidence type="ECO:0000256" key="1">
    <source>
        <dbReference type="ARBA" id="ARBA00004170"/>
    </source>
</evidence>
<evidence type="ECO:0000256" key="6">
    <source>
        <dbReference type="SAM" id="MobiDB-lite"/>
    </source>
</evidence>
<evidence type="ECO:0000256" key="2">
    <source>
        <dbReference type="ARBA" id="ARBA00022481"/>
    </source>
</evidence>
<dbReference type="Pfam" id="PF00403">
    <property type="entry name" value="HMA"/>
    <property type="match status" value="1"/>
</dbReference>
<dbReference type="PANTHER" id="PTHR45868">
    <property type="entry name" value="HEAVY METAL-ASSOCIATED ISOPRENYLATED PLANT PROTEIN 33-RELATED"/>
    <property type="match status" value="1"/>
</dbReference>
<gene>
    <name evidence="8" type="ORF">ILEXP_LOCUS28841</name>
</gene>
<dbReference type="GO" id="GO:0046872">
    <property type="term" value="F:metal ion binding"/>
    <property type="evidence" value="ECO:0007669"/>
    <property type="project" value="UniProtKB-KW"/>
</dbReference>
<dbReference type="InterPro" id="IPR036163">
    <property type="entry name" value="HMA_dom_sf"/>
</dbReference>
<proteinExistence type="inferred from homology"/>
<dbReference type="PANTHER" id="PTHR45868:SF83">
    <property type="entry name" value="HEAVY METAL-ASSOCIATED ISOPRENYLATED PLANT PROTEIN 33"/>
    <property type="match status" value="1"/>
</dbReference>
<dbReference type="Proteomes" id="UP001642360">
    <property type="component" value="Unassembled WGS sequence"/>
</dbReference>
<dbReference type="AlphaFoldDB" id="A0ABC8SSG9"/>
<dbReference type="SUPFAM" id="SSF55008">
    <property type="entry name" value="HMA, heavy metal-associated domain"/>
    <property type="match status" value="1"/>
</dbReference>
<evidence type="ECO:0000259" key="7">
    <source>
        <dbReference type="PROSITE" id="PS50846"/>
    </source>
</evidence>
<accession>A0ABC8SSG9</accession>
<protein>
    <recommendedName>
        <fullName evidence="7">HMA domain-containing protein</fullName>
    </recommendedName>
</protein>
<dbReference type="FunFam" id="3.30.70.100:FF:000008">
    <property type="entry name" value="Copper transport protein ATOX1"/>
    <property type="match status" value="1"/>
</dbReference>
<organism evidence="8 9">
    <name type="scientific">Ilex paraguariensis</name>
    <name type="common">yerba mate</name>
    <dbReference type="NCBI Taxonomy" id="185542"/>
    <lineage>
        <taxon>Eukaryota</taxon>
        <taxon>Viridiplantae</taxon>
        <taxon>Streptophyta</taxon>
        <taxon>Embryophyta</taxon>
        <taxon>Tracheophyta</taxon>
        <taxon>Spermatophyta</taxon>
        <taxon>Magnoliopsida</taxon>
        <taxon>eudicotyledons</taxon>
        <taxon>Gunneridae</taxon>
        <taxon>Pentapetalae</taxon>
        <taxon>asterids</taxon>
        <taxon>campanulids</taxon>
        <taxon>Aquifoliales</taxon>
        <taxon>Aquifoliaceae</taxon>
        <taxon>Ilex</taxon>
    </lineage>
</organism>
<reference evidence="8 9" key="1">
    <citation type="submission" date="2024-02" db="EMBL/GenBank/DDBJ databases">
        <authorList>
            <person name="Vignale AGUSTIN F."/>
            <person name="Sosa J E."/>
            <person name="Modenutti C."/>
        </authorList>
    </citation>
    <scope>NUCLEOTIDE SEQUENCE [LARGE SCALE GENOMIC DNA]</scope>
</reference>
<feature type="region of interest" description="Disordered" evidence="6">
    <location>
        <begin position="149"/>
        <end position="293"/>
    </location>
</feature>
<keyword evidence="9" id="KW-1185">Reference proteome</keyword>
<keyword evidence="3" id="KW-0479">Metal-binding</keyword>
<dbReference type="GO" id="GO:0016020">
    <property type="term" value="C:membrane"/>
    <property type="evidence" value="ECO:0007669"/>
    <property type="project" value="UniProtKB-SubCell"/>
</dbReference>
<evidence type="ECO:0000256" key="5">
    <source>
        <dbReference type="ARBA" id="ARBA00024045"/>
    </source>
</evidence>
<evidence type="ECO:0000256" key="3">
    <source>
        <dbReference type="ARBA" id="ARBA00022723"/>
    </source>
</evidence>
<keyword evidence="2" id="KW-0488">Methylation</keyword>
<feature type="region of interest" description="Disordered" evidence="6">
    <location>
        <begin position="94"/>
        <end position="125"/>
    </location>
</feature>
<feature type="compositionally biased region" description="Basic and acidic residues" evidence="6">
    <location>
        <begin position="96"/>
        <end position="110"/>
    </location>
</feature>
<feature type="domain" description="HMA" evidence="7">
    <location>
        <begin position="8"/>
        <end position="71"/>
    </location>
</feature>
<dbReference type="GO" id="GO:0009626">
    <property type="term" value="P:plant-type hypersensitive response"/>
    <property type="evidence" value="ECO:0007669"/>
    <property type="project" value="UniProtKB-KW"/>
</dbReference>
<dbReference type="Gene3D" id="3.30.70.100">
    <property type="match status" value="1"/>
</dbReference>
<comment type="caution">
    <text evidence="8">The sequence shown here is derived from an EMBL/GenBank/DDBJ whole genome shotgun (WGS) entry which is preliminary data.</text>
</comment>
<dbReference type="CDD" id="cd00371">
    <property type="entry name" value="HMA"/>
    <property type="match status" value="1"/>
</dbReference>
<name>A0ABC8SSG9_9AQUA</name>
<dbReference type="EMBL" id="CAUOFW020003469">
    <property type="protein sequence ID" value="CAK9160109.1"/>
    <property type="molecule type" value="Genomic_DNA"/>
</dbReference>
<dbReference type="PROSITE" id="PS50846">
    <property type="entry name" value="HMA_2"/>
    <property type="match status" value="1"/>
</dbReference>
<evidence type="ECO:0000313" key="9">
    <source>
        <dbReference type="Proteomes" id="UP001642360"/>
    </source>
</evidence>
<dbReference type="InterPro" id="IPR006121">
    <property type="entry name" value="HMA_dom"/>
</dbReference>
<comment type="subcellular location">
    <subcellularLocation>
        <location evidence="1">Membrane</location>
        <topology evidence="1">Peripheral membrane protein</topology>
    </subcellularLocation>
</comment>